<protein>
    <submittedName>
        <fullName evidence="1">Uncharacterized protein</fullName>
    </submittedName>
</protein>
<reference evidence="1" key="1">
    <citation type="journal article" date="2021" name="Genome Biol. Evol.">
        <title>The assembled and annotated genome of the fairy-ring fungus Marasmius oreades.</title>
        <authorList>
            <person name="Hiltunen M."/>
            <person name="Ament-Velasquez S.L."/>
            <person name="Johannesson H."/>
        </authorList>
    </citation>
    <scope>NUCLEOTIDE SEQUENCE</scope>
    <source>
        <strain evidence="1">03SP1</strain>
    </source>
</reference>
<dbReference type="PANTHER" id="PTHR14614">
    <property type="entry name" value="HEPATOCELLULAR CARCINOMA-ASSOCIATED ANTIGEN"/>
    <property type="match status" value="1"/>
</dbReference>
<dbReference type="Pfam" id="PF10294">
    <property type="entry name" value="Methyltransf_16"/>
    <property type="match status" value="1"/>
</dbReference>
<dbReference type="GO" id="GO:0008757">
    <property type="term" value="F:S-adenosylmethionine-dependent methyltransferase activity"/>
    <property type="evidence" value="ECO:0007669"/>
    <property type="project" value="UniProtKB-ARBA"/>
</dbReference>
<dbReference type="OrthoDB" id="433955at2759"/>
<sequence length="206" mass="22300">MSLSLSTRTYTVIRSKEDNSSISLTLAAPIIHAENLYLQTWGSSFVLANLLHKLEDQLPFTKPRTKTEDDPENTSTITIDVLELGAGTGLVGLSAASILRSSLGRNGAVVLTDLPTIVPSLVDNIKLNEELVGGGTVLCGSLDWNTPNQLVLFTRTGDGEDGNSLTTLTPENKALLIVAADTMYTEDHPRLLSRTIFTWCVLDIYP</sequence>
<gene>
    <name evidence="1" type="ORF">E1B28_002300</name>
</gene>
<keyword evidence="2" id="KW-1185">Reference proteome</keyword>
<evidence type="ECO:0000313" key="2">
    <source>
        <dbReference type="Proteomes" id="UP001049176"/>
    </source>
</evidence>
<dbReference type="Gene3D" id="3.40.50.150">
    <property type="entry name" value="Vaccinia Virus protein VP39"/>
    <property type="match status" value="1"/>
</dbReference>
<dbReference type="RefSeq" id="XP_043002809.1">
    <property type="nucleotide sequence ID" value="XM_043159210.1"/>
</dbReference>
<dbReference type="PANTHER" id="PTHR14614:SF156">
    <property type="entry name" value="PROTEIN-LYSINE N-METHYLTRANSFERASE EFM2"/>
    <property type="match status" value="1"/>
</dbReference>
<dbReference type="GeneID" id="66071376"/>
<comment type="caution">
    <text evidence="1">The sequence shown here is derived from an EMBL/GenBank/DDBJ whole genome shotgun (WGS) entry which is preliminary data.</text>
</comment>
<proteinExistence type="predicted"/>
<dbReference type="KEGG" id="more:E1B28_002300"/>
<dbReference type="InterPro" id="IPR019410">
    <property type="entry name" value="Methyltransf_16"/>
</dbReference>
<dbReference type="EMBL" id="CM032190">
    <property type="protein sequence ID" value="KAG7086338.1"/>
    <property type="molecule type" value="Genomic_DNA"/>
</dbReference>
<evidence type="ECO:0000313" key="1">
    <source>
        <dbReference type="EMBL" id="KAG7086338.1"/>
    </source>
</evidence>
<dbReference type="GO" id="GO:0005829">
    <property type="term" value="C:cytosol"/>
    <property type="evidence" value="ECO:0007669"/>
    <property type="project" value="TreeGrafter"/>
</dbReference>
<dbReference type="Proteomes" id="UP001049176">
    <property type="component" value="Chromosome 10"/>
</dbReference>
<dbReference type="InterPro" id="IPR029063">
    <property type="entry name" value="SAM-dependent_MTases_sf"/>
</dbReference>
<name>A0A9P7RNU8_9AGAR</name>
<dbReference type="AlphaFoldDB" id="A0A9P7RNU8"/>
<organism evidence="1 2">
    <name type="scientific">Marasmius oreades</name>
    <name type="common">fairy-ring Marasmius</name>
    <dbReference type="NCBI Taxonomy" id="181124"/>
    <lineage>
        <taxon>Eukaryota</taxon>
        <taxon>Fungi</taxon>
        <taxon>Dikarya</taxon>
        <taxon>Basidiomycota</taxon>
        <taxon>Agaricomycotina</taxon>
        <taxon>Agaricomycetes</taxon>
        <taxon>Agaricomycetidae</taxon>
        <taxon>Agaricales</taxon>
        <taxon>Marasmiineae</taxon>
        <taxon>Marasmiaceae</taxon>
        <taxon>Marasmius</taxon>
    </lineage>
</organism>
<accession>A0A9P7RNU8</accession>